<feature type="transmembrane region" description="Helical" evidence="1">
    <location>
        <begin position="6"/>
        <end position="29"/>
    </location>
</feature>
<keyword evidence="1" id="KW-0472">Membrane</keyword>
<gene>
    <name evidence="2" type="ORF">Hsar01_03663</name>
</gene>
<dbReference type="Proteomes" id="UP001476282">
    <property type="component" value="Unassembled WGS sequence"/>
</dbReference>
<sequence length="177" mass="19713">MNLYRNSIIVFGYVLPGIVALLVLGLSLFAKQKVQTSFDEKVSHFKGFKQNRVAVMTMEKEITQKRAVSSHWEELLNKETASAVTSNLRQISDKLPSKEFQITSQSTPPSKAGFGSVSAQKSTQVNLGCRATFRSMQKALLELETRMPQLQLQELRITPANSSGNLNFDVAYTAWAP</sequence>
<name>A0ABP9UST2_9BACT</name>
<comment type="caution">
    <text evidence="2">The sequence shown here is derived from an EMBL/GenBank/DDBJ whole genome shotgun (WGS) entry which is preliminary data.</text>
</comment>
<evidence type="ECO:0000313" key="2">
    <source>
        <dbReference type="EMBL" id="GAA5484419.1"/>
    </source>
</evidence>
<reference evidence="2 3" key="1">
    <citation type="submission" date="2024-02" db="EMBL/GenBank/DDBJ databases">
        <title>Haloferula sargassicola NBRC 104335.</title>
        <authorList>
            <person name="Ichikawa N."/>
            <person name="Katano-Makiyama Y."/>
            <person name="Hidaka K."/>
        </authorList>
    </citation>
    <scope>NUCLEOTIDE SEQUENCE [LARGE SCALE GENOMIC DNA]</scope>
    <source>
        <strain evidence="2 3">NBRC 104335</strain>
    </source>
</reference>
<dbReference type="RefSeq" id="WP_353568516.1">
    <property type="nucleotide sequence ID" value="NZ_BAABRI010000025.1"/>
</dbReference>
<evidence type="ECO:0000256" key="1">
    <source>
        <dbReference type="SAM" id="Phobius"/>
    </source>
</evidence>
<proteinExistence type="predicted"/>
<accession>A0ABP9UST2</accession>
<keyword evidence="1" id="KW-0812">Transmembrane</keyword>
<evidence type="ECO:0000313" key="3">
    <source>
        <dbReference type="Proteomes" id="UP001476282"/>
    </source>
</evidence>
<keyword evidence="1" id="KW-1133">Transmembrane helix</keyword>
<protein>
    <submittedName>
        <fullName evidence="2">Uncharacterized protein</fullName>
    </submittedName>
</protein>
<keyword evidence="3" id="KW-1185">Reference proteome</keyword>
<dbReference type="EMBL" id="BAABRI010000025">
    <property type="protein sequence ID" value="GAA5484419.1"/>
    <property type="molecule type" value="Genomic_DNA"/>
</dbReference>
<organism evidence="2 3">
    <name type="scientific">Haloferula sargassicola</name>
    <dbReference type="NCBI Taxonomy" id="490096"/>
    <lineage>
        <taxon>Bacteria</taxon>
        <taxon>Pseudomonadati</taxon>
        <taxon>Verrucomicrobiota</taxon>
        <taxon>Verrucomicrobiia</taxon>
        <taxon>Verrucomicrobiales</taxon>
        <taxon>Verrucomicrobiaceae</taxon>
        <taxon>Haloferula</taxon>
    </lineage>
</organism>